<evidence type="ECO:0000256" key="1">
    <source>
        <dbReference type="SAM" id="MobiDB-lite"/>
    </source>
</evidence>
<reference evidence="2" key="2">
    <citation type="submission" date="2020-11" db="EMBL/GenBank/DDBJ databases">
        <authorList>
            <person name="McCartney M.A."/>
            <person name="Auch B."/>
            <person name="Kono T."/>
            <person name="Mallez S."/>
            <person name="Becker A."/>
            <person name="Gohl D.M."/>
            <person name="Silverstein K.A.T."/>
            <person name="Koren S."/>
            <person name="Bechman K.B."/>
            <person name="Herman A."/>
            <person name="Abrahante J.E."/>
            <person name="Garbe J."/>
        </authorList>
    </citation>
    <scope>NUCLEOTIDE SEQUENCE</scope>
    <source>
        <strain evidence="2">Duluth1</strain>
        <tissue evidence="2">Whole animal</tissue>
    </source>
</reference>
<reference evidence="2" key="1">
    <citation type="journal article" date="2019" name="bioRxiv">
        <title>The Genome of the Zebra Mussel, Dreissena polymorpha: A Resource for Invasive Species Research.</title>
        <authorList>
            <person name="McCartney M.A."/>
            <person name="Auch B."/>
            <person name="Kono T."/>
            <person name="Mallez S."/>
            <person name="Zhang Y."/>
            <person name="Obille A."/>
            <person name="Becker A."/>
            <person name="Abrahante J.E."/>
            <person name="Garbe J."/>
            <person name="Badalamenti J.P."/>
            <person name="Herman A."/>
            <person name="Mangelson H."/>
            <person name="Liachko I."/>
            <person name="Sullivan S."/>
            <person name="Sone E.D."/>
            <person name="Koren S."/>
            <person name="Silverstein K.A.T."/>
            <person name="Beckman K.B."/>
            <person name="Gohl D.M."/>
        </authorList>
    </citation>
    <scope>NUCLEOTIDE SEQUENCE</scope>
    <source>
        <strain evidence="2">Duluth1</strain>
        <tissue evidence="2">Whole animal</tissue>
    </source>
</reference>
<gene>
    <name evidence="2" type="ORF">DPMN_033756</name>
</gene>
<protein>
    <submittedName>
        <fullName evidence="2">Uncharacterized protein</fullName>
    </submittedName>
</protein>
<proteinExistence type="predicted"/>
<dbReference type="EMBL" id="JAIWYP010000002">
    <property type="protein sequence ID" value="KAH3870568.1"/>
    <property type="molecule type" value="Genomic_DNA"/>
</dbReference>
<dbReference type="AlphaFoldDB" id="A0A9D4RK64"/>
<keyword evidence="3" id="KW-1185">Reference proteome</keyword>
<name>A0A9D4RK64_DREPO</name>
<sequence>MGGFGRLYREAEYVAKVVRENQYLVKEKSVKRQKIYFIRFVAYLARDMAPGPLRLSAFLPHTEHESTHTHTGGITSIRSTNQLLP</sequence>
<evidence type="ECO:0000313" key="2">
    <source>
        <dbReference type="EMBL" id="KAH3870568.1"/>
    </source>
</evidence>
<comment type="caution">
    <text evidence="2">The sequence shown here is derived from an EMBL/GenBank/DDBJ whole genome shotgun (WGS) entry which is preliminary data.</text>
</comment>
<organism evidence="2 3">
    <name type="scientific">Dreissena polymorpha</name>
    <name type="common">Zebra mussel</name>
    <name type="synonym">Mytilus polymorpha</name>
    <dbReference type="NCBI Taxonomy" id="45954"/>
    <lineage>
        <taxon>Eukaryota</taxon>
        <taxon>Metazoa</taxon>
        <taxon>Spiralia</taxon>
        <taxon>Lophotrochozoa</taxon>
        <taxon>Mollusca</taxon>
        <taxon>Bivalvia</taxon>
        <taxon>Autobranchia</taxon>
        <taxon>Heteroconchia</taxon>
        <taxon>Euheterodonta</taxon>
        <taxon>Imparidentia</taxon>
        <taxon>Neoheterodontei</taxon>
        <taxon>Myida</taxon>
        <taxon>Dreissenoidea</taxon>
        <taxon>Dreissenidae</taxon>
        <taxon>Dreissena</taxon>
    </lineage>
</organism>
<dbReference type="Proteomes" id="UP000828390">
    <property type="component" value="Unassembled WGS sequence"/>
</dbReference>
<feature type="region of interest" description="Disordered" evidence="1">
    <location>
        <begin position="64"/>
        <end position="85"/>
    </location>
</feature>
<accession>A0A9D4RK64</accession>
<evidence type="ECO:0000313" key="3">
    <source>
        <dbReference type="Proteomes" id="UP000828390"/>
    </source>
</evidence>